<dbReference type="CDD" id="cd00082">
    <property type="entry name" value="HisKA"/>
    <property type="match status" value="1"/>
</dbReference>
<comment type="caution">
    <text evidence="17">The sequence shown here is derived from an EMBL/GenBank/DDBJ whole genome shotgun (WGS) entry which is preliminary data.</text>
</comment>
<feature type="modified residue" description="4-aspartylphosphate" evidence="11">
    <location>
        <position position="529"/>
    </location>
</feature>
<keyword evidence="8" id="KW-0902">Two-component regulatory system</keyword>
<evidence type="ECO:0000259" key="16">
    <source>
        <dbReference type="PROSITE" id="PS50113"/>
    </source>
</evidence>
<dbReference type="InterPro" id="IPR011006">
    <property type="entry name" value="CheY-like_superfamily"/>
</dbReference>
<keyword evidence="12" id="KW-0472">Membrane</keyword>
<dbReference type="SUPFAM" id="SSF52172">
    <property type="entry name" value="CheY-like"/>
    <property type="match status" value="2"/>
</dbReference>
<dbReference type="OrthoDB" id="9758705at2"/>
<keyword evidence="6" id="KW-0418">Kinase</keyword>
<dbReference type="CDD" id="cd17546">
    <property type="entry name" value="REC_hyHK_CKI1_RcsC-like"/>
    <property type="match status" value="1"/>
</dbReference>
<dbReference type="InterPro" id="IPR001610">
    <property type="entry name" value="PAC"/>
</dbReference>
<dbReference type="NCBIfam" id="TIGR00229">
    <property type="entry name" value="sensory_box"/>
    <property type="match status" value="1"/>
</dbReference>
<dbReference type="SMART" id="SM00387">
    <property type="entry name" value="HATPase_c"/>
    <property type="match status" value="1"/>
</dbReference>
<evidence type="ECO:0000256" key="5">
    <source>
        <dbReference type="ARBA" id="ARBA00022741"/>
    </source>
</evidence>
<dbReference type="Pfam" id="PF00989">
    <property type="entry name" value="PAS"/>
    <property type="match status" value="1"/>
</dbReference>
<feature type="domain" description="Response regulatory" evidence="14">
    <location>
        <begin position="475"/>
        <end position="595"/>
    </location>
</feature>
<name>A0A401FSE1_9BACT</name>
<organism evidence="17 18">
    <name type="scientific">Desulfonema ishimotonii</name>
    <dbReference type="NCBI Taxonomy" id="45657"/>
    <lineage>
        <taxon>Bacteria</taxon>
        <taxon>Pseudomonadati</taxon>
        <taxon>Thermodesulfobacteriota</taxon>
        <taxon>Desulfobacteria</taxon>
        <taxon>Desulfobacterales</taxon>
        <taxon>Desulfococcaceae</taxon>
        <taxon>Desulfonema</taxon>
    </lineage>
</organism>
<evidence type="ECO:0000259" key="13">
    <source>
        <dbReference type="PROSITE" id="PS50109"/>
    </source>
</evidence>
<evidence type="ECO:0000313" key="17">
    <source>
        <dbReference type="EMBL" id="GBC59876.1"/>
    </source>
</evidence>
<keyword evidence="5" id="KW-0547">Nucleotide-binding</keyword>
<dbReference type="Proteomes" id="UP000288096">
    <property type="component" value="Unassembled WGS sequence"/>
</dbReference>
<keyword evidence="12" id="KW-1133">Transmembrane helix</keyword>
<comment type="subunit">
    <text evidence="9">At low DSF concentrations, interacts with RpfF.</text>
</comment>
<evidence type="ECO:0000256" key="11">
    <source>
        <dbReference type="PROSITE-ProRule" id="PRU00169"/>
    </source>
</evidence>
<evidence type="ECO:0000256" key="2">
    <source>
        <dbReference type="ARBA" id="ARBA00012438"/>
    </source>
</evidence>
<dbReference type="InterPro" id="IPR004358">
    <property type="entry name" value="Sig_transdc_His_kin-like_C"/>
</dbReference>
<dbReference type="FunFam" id="1.10.287.130:FF:000002">
    <property type="entry name" value="Two-component osmosensing histidine kinase"/>
    <property type="match status" value="1"/>
</dbReference>
<dbReference type="SMART" id="SM00086">
    <property type="entry name" value="PAC"/>
    <property type="match status" value="1"/>
</dbReference>
<evidence type="ECO:0000256" key="8">
    <source>
        <dbReference type="ARBA" id="ARBA00023012"/>
    </source>
</evidence>
<evidence type="ECO:0000256" key="7">
    <source>
        <dbReference type="ARBA" id="ARBA00022840"/>
    </source>
</evidence>
<feature type="modified residue" description="4-aspartylphosphate" evidence="11">
    <location>
        <position position="670"/>
    </location>
</feature>
<evidence type="ECO:0000256" key="1">
    <source>
        <dbReference type="ARBA" id="ARBA00000085"/>
    </source>
</evidence>
<dbReference type="GO" id="GO:0000155">
    <property type="term" value="F:phosphorelay sensor kinase activity"/>
    <property type="evidence" value="ECO:0007669"/>
    <property type="project" value="InterPro"/>
</dbReference>
<dbReference type="SMART" id="SM00448">
    <property type="entry name" value="REC"/>
    <property type="match status" value="2"/>
</dbReference>
<dbReference type="SUPFAM" id="SSF47384">
    <property type="entry name" value="Homodimeric domain of signal transducing histidine kinase"/>
    <property type="match status" value="1"/>
</dbReference>
<proteinExistence type="predicted"/>
<dbReference type="PROSITE" id="PS50113">
    <property type="entry name" value="PAC"/>
    <property type="match status" value="1"/>
</dbReference>
<feature type="domain" description="Histidine kinase" evidence="13">
    <location>
        <begin position="234"/>
        <end position="455"/>
    </location>
</feature>
<dbReference type="InterPro" id="IPR003594">
    <property type="entry name" value="HATPase_dom"/>
</dbReference>
<keyword evidence="18" id="KW-1185">Reference proteome</keyword>
<dbReference type="InterPro" id="IPR035965">
    <property type="entry name" value="PAS-like_dom_sf"/>
</dbReference>
<dbReference type="InterPro" id="IPR013767">
    <property type="entry name" value="PAS_fold"/>
</dbReference>
<dbReference type="PANTHER" id="PTHR45339:SF1">
    <property type="entry name" value="HYBRID SIGNAL TRANSDUCTION HISTIDINE KINASE J"/>
    <property type="match status" value="1"/>
</dbReference>
<evidence type="ECO:0000256" key="4">
    <source>
        <dbReference type="ARBA" id="ARBA00022679"/>
    </source>
</evidence>
<feature type="transmembrane region" description="Helical" evidence="12">
    <location>
        <begin position="12"/>
        <end position="32"/>
    </location>
</feature>
<sequence length="758" mass="83988">MIKLHKNCLQACLANRMLLISIILSLLSWGLASLMDIFLIENATFTHQFLSPAPPQIAMRVIVVCLFFIFGSHAQYNIDQRNRAESALRASEEKYRNIIETIEDGYYEINRNGHFTFFNNALCRIIGHPGNQITSIDSQLYMDEQNAKMVSAVLGRVAQTCESVRISEWTIIRKDGSRCFVESSVSPLLSHNGEIIGFRGLLQDVTQRKKEQALKQAKLAAEVASRAKSEFLANMSHEIRTPLNSIIGLIELILETDLTREQREDLDIVSSAAYALLSVINDILDFSKIEAGKLELDKGLFMLRDFLGDSLKIMAANAHSKGLELAYRVLPDVPDQLIGDADRFRQIILNLIGNAVKFTEQGEIIATVNCLEKNDSDVLLHFSIEDTGIGIPREKQHNIFRPFEQADGSTTRRFGGTGLGLAISSQLAELMGGRIWLESEPGEGSTFRFTARFGIQSKAAYAFELLSEAEVSGIRVLVVDDNASSRQIIGEMLASWQMEPVTASDMETARTAFELARKAQTPFELAIIDSDMPAPDGKAIARWLRSQNTAESHVVMMLTTSDSGSRTELKALGIHATVTKPVRPSDLLDAITIALGRSGAYAGKAEKITPPAPAPVERPINVLIAEDTPFNQKFILRLMKRWGYKAEIAENGRKALTLLRKTTFDLILMDIQMPQMDGFEATAVIRKTEAETGGGHTPIIAMTAHAMKGDRERCIRAGMDDYVSKPISSEALFNAIQALIPQTPPPTKNPQPRYSLQY</sequence>
<dbReference type="PANTHER" id="PTHR45339">
    <property type="entry name" value="HYBRID SIGNAL TRANSDUCTION HISTIDINE KINASE J"/>
    <property type="match status" value="1"/>
</dbReference>
<gene>
    <name evidence="17" type="ORF">DENIS_0817</name>
</gene>
<dbReference type="SUPFAM" id="SSF55874">
    <property type="entry name" value="ATPase domain of HSP90 chaperone/DNA topoisomerase II/histidine kinase"/>
    <property type="match status" value="1"/>
</dbReference>
<dbReference type="RefSeq" id="WP_124327350.1">
    <property type="nucleotide sequence ID" value="NZ_BEXT01000001.1"/>
</dbReference>
<evidence type="ECO:0000256" key="3">
    <source>
        <dbReference type="ARBA" id="ARBA00022553"/>
    </source>
</evidence>
<dbReference type="InterPro" id="IPR005467">
    <property type="entry name" value="His_kinase_dom"/>
</dbReference>
<feature type="domain" description="Response regulatory" evidence="14">
    <location>
        <begin position="621"/>
        <end position="740"/>
    </location>
</feature>
<dbReference type="InterPro" id="IPR000700">
    <property type="entry name" value="PAS-assoc_C"/>
</dbReference>
<feature type="domain" description="PAS" evidence="15">
    <location>
        <begin position="91"/>
        <end position="133"/>
    </location>
</feature>
<dbReference type="EC" id="2.7.13.3" evidence="2"/>
<evidence type="ECO:0000256" key="9">
    <source>
        <dbReference type="ARBA" id="ARBA00064003"/>
    </source>
</evidence>
<dbReference type="PROSITE" id="PS50112">
    <property type="entry name" value="PAS"/>
    <property type="match status" value="1"/>
</dbReference>
<dbReference type="InterPro" id="IPR001789">
    <property type="entry name" value="Sig_transdc_resp-reg_receiver"/>
</dbReference>
<dbReference type="InterPro" id="IPR036890">
    <property type="entry name" value="HATPase_C_sf"/>
</dbReference>
<evidence type="ECO:0000256" key="6">
    <source>
        <dbReference type="ARBA" id="ARBA00022777"/>
    </source>
</evidence>
<keyword evidence="4" id="KW-0808">Transferase</keyword>
<dbReference type="AlphaFoldDB" id="A0A401FSE1"/>
<protein>
    <recommendedName>
        <fullName evidence="10">Sensory/regulatory protein RpfC</fullName>
        <ecNumber evidence="2">2.7.13.3</ecNumber>
    </recommendedName>
</protein>
<keyword evidence="3 11" id="KW-0597">Phosphoprotein</keyword>
<dbReference type="Pfam" id="PF00072">
    <property type="entry name" value="Response_reg"/>
    <property type="match status" value="2"/>
</dbReference>
<comment type="catalytic activity">
    <reaction evidence="1">
        <text>ATP + protein L-histidine = ADP + protein N-phospho-L-histidine.</text>
        <dbReference type="EC" id="2.7.13.3"/>
    </reaction>
</comment>
<reference evidence="18" key="1">
    <citation type="submission" date="2017-11" db="EMBL/GenBank/DDBJ databases">
        <authorList>
            <person name="Watanabe M."/>
            <person name="Kojima H."/>
        </authorList>
    </citation>
    <scope>NUCLEOTIDE SEQUENCE [LARGE SCALE GENOMIC DNA]</scope>
    <source>
        <strain evidence="18">Tokyo 01</strain>
    </source>
</reference>
<dbReference type="SMART" id="SM00388">
    <property type="entry name" value="HisKA"/>
    <property type="match status" value="1"/>
</dbReference>
<dbReference type="Pfam" id="PF02518">
    <property type="entry name" value="HATPase_c"/>
    <property type="match status" value="1"/>
</dbReference>
<dbReference type="Pfam" id="PF00512">
    <property type="entry name" value="HisKA"/>
    <property type="match status" value="1"/>
</dbReference>
<feature type="domain" description="PAC" evidence="16">
    <location>
        <begin position="165"/>
        <end position="217"/>
    </location>
</feature>
<dbReference type="Gene3D" id="3.40.50.2300">
    <property type="match status" value="2"/>
</dbReference>
<evidence type="ECO:0000256" key="10">
    <source>
        <dbReference type="ARBA" id="ARBA00068150"/>
    </source>
</evidence>
<dbReference type="Gene3D" id="3.30.450.20">
    <property type="entry name" value="PAS domain"/>
    <property type="match status" value="1"/>
</dbReference>
<dbReference type="SUPFAM" id="SSF55785">
    <property type="entry name" value="PYP-like sensor domain (PAS domain)"/>
    <property type="match status" value="1"/>
</dbReference>
<evidence type="ECO:0000256" key="12">
    <source>
        <dbReference type="SAM" id="Phobius"/>
    </source>
</evidence>
<reference evidence="18" key="2">
    <citation type="submission" date="2019-01" db="EMBL/GenBank/DDBJ databases">
        <title>Genome sequence of Desulfonema ishimotonii strain Tokyo 01.</title>
        <authorList>
            <person name="Fukui M."/>
        </authorList>
    </citation>
    <scope>NUCLEOTIDE SEQUENCE [LARGE SCALE GENOMIC DNA]</scope>
    <source>
        <strain evidence="18">Tokyo 01</strain>
    </source>
</reference>
<dbReference type="GO" id="GO:0005524">
    <property type="term" value="F:ATP binding"/>
    <property type="evidence" value="ECO:0007669"/>
    <property type="project" value="UniProtKB-KW"/>
</dbReference>
<dbReference type="Gene3D" id="1.10.287.130">
    <property type="match status" value="1"/>
</dbReference>
<dbReference type="InterPro" id="IPR003661">
    <property type="entry name" value="HisK_dim/P_dom"/>
</dbReference>
<dbReference type="FunFam" id="3.30.565.10:FF:000010">
    <property type="entry name" value="Sensor histidine kinase RcsC"/>
    <property type="match status" value="1"/>
</dbReference>
<dbReference type="PROSITE" id="PS50110">
    <property type="entry name" value="RESPONSE_REGULATORY"/>
    <property type="match status" value="2"/>
</dbReference>
<dbReference type="Gene3D" id="3.30.565.10">
    <property type="entry name" value="Histidine kinase-like ATPase, C-terminal domain"/>
    <property type="match status" value="1"/>
</dbReference>
<keyword evidence="7" id="KW-0067">ATP-binding</keyword>
<dbReference type="InterPro" id="IPR000014">
    <property type="entry name" value="PAS"/>
</dbReference>
<accession>A0A401FSE1</accession>
<dbReference type="PRINTS" id="PR00344">
    <property type="entry name" value="BCTRLSENSOR"/>
</dbReference>
<evidence type="ECO:0000313" key="18">
    <source>
        <dbReference type="Proteomes" id="UP000288096"/>
    </source>
</evidence>
<keyword evidence="12" id="KW-0812">Transmembrane</keyword>
<dbReference type="GO" id="GO:0006355">
    <property type="term" value="P:regulation of DNA-templated transcription"/>
    <property type="evidence" value="ECO:0007669"/>
    <property type="project" value="InterPro"/>
</dbReference>
<evidence type="ECO:0000259" key="15">
    <source>
        <dbReference type="PROSITE" id="PS50112"/>
    </source>
</evidence>
<dbReference type="CDD" id="cd00130">
    <property type="entry name" value="PAS"/>
    <property type="match status" value="1"/>
</dbReference>
<dbReference type="PROSITE" id="PS50109">
    <property type="entry name" value="HIS_KIN"/>
    <property type="match status" value="1"/>
</dbReference>
<dbReference type="EMBL" id="BEXT01000001">
    <property type="protein sequence ID" value="GBC59876.1"/>
    <property type="molecule type" value="Genomic_DNA"/>
</dbReference>
<evidence type="ECO:0000259" key="14">
    <source>
        <dbReference type="PROSITE" id="PS50110"/>
    </source>
</evidence>
<dbReference type="CDD" id="cd16922">
    <property type="entry name" value="HATPase_EvgS-ArcB-TorS-like"/>
    <property type="match status" value="1"/>
</dbReference>
<dbReference type="InterPro" id="IPR036097">
    <property type="entry name" value="HisK_dim/P_sf"/>
</dbReference>